<dbReference type="OrthoDB" id="1287559at2759"/>
<dbReference type="InParanoid" id="S7XVN4"/>
<comment type="subcellular location">
    <subcellularLocation>
        <location evidence="1">Nucleus</location>
        <location evidence="1">Nucleolus</location>
    </subcellularLocation>
</comment>
<dbReference type="InterPro" id="IPR050082">
    <property type="entry name" value="RNA_methyltr_RlmE"/>
</dbReference>
<dbReference type="FunFam" id="3.40.50.150:FF:000004">
    <property type="entry name" value="AdoMet-dependent rRNA methyltransferase SPB1"/>
    <property type="match status" value="1"/>
</dbReference>
<dbReference type="EMBL" id="ATCN01000064">
    <property type="protein sequence ID" value="EPR79958.1"/>
    <property type="molecule type" value="Genomic_DNA"/>
</dbReference>
<dbReference type="GO" id="GO:0008650">
    <property type="term" value="F:rRNA (uridine-2'-O-)-methyltransferase activity"/>
    <property type="evidence" value="ECO:0007669"/>
    <property type="project" value="TreeGrafter"/>
</dbReference>
<dbReference type="GO" id="GO:0000463">
    <property type="term" value="P:maturation of LSU-rRNA from tricistronic rRNA transcript (SSU-rRNA, 5.8S rRNA, LSU-rRNA)"/>
    <property type="evidence" value="ECO:0007669"/>
    <property type="project" value="TreeGrafter"/>
</dbReference>
<dbReference type="GO" id="GO:0000466">
    <property type="term" value="P:maturation of 5.8S rRNA from tricistronic rRNA transcript (SSU-rRNA, 5.8S rRNA, LSU-rRNA)"/>
    <property type="evidence" value="ECO:0007669"/>
    <property type="project" value="TreeGrafter"/>
</dbReference>
<dbReference type="GO" id="GO:0005730">
    <property type="term" value="C:nucleolus"/>
    <property type="evidence" value="ECO:0007669"/>
    <property type="project" value="UniProtKB-SubCell"/>
</dbReference>
<keyword evidence="11" id="KW-1185">Reference proteome</keyword>
<name>S7XVN4_SPRLO</name>
<dbReference type="Gene3D" id="3.40.50.150">
    <property type="entry name" value="Vaccinia Virus protein VP39"/>
    <property type="match status" value="1"/>
</dbReference>
<dbReference type="PROSITE" id="PS50817">
    <property type="entry name" value="INTEIN_N_TER"/>
    <property type="match status" value="1"/>
</dbReference>
<organism evidence="10 11">
    <name type="scientific">Spraguea lophii (strain 42_110)</name>
    <name type="common">Microsporidian parasite</name>
    <dbReference type="NCBI Taxonomy" id="1358809"/>
    <lineage>
        <taxon>Eukaryota</taxon>
        <taxon>Fungi</taxon>
        <taxon>Fungi incertae sedis</taxon>
        <taxon>Microsporidia</taxon>
        <taxon>Spragueidae</taxon>
        <taxon>Spraguea</taxon>
    </lineage>
</organism>
<dbReference type="AlphaFoldDB" id="S7XVN4"/>
<evidence type="ECO:0000313" key="11">
    <source>
        <dbReference type="Proteomes" id="UP000014978"/>
    </source>
</evidence>
<dbReference type="OMA" id="SWERDSY"/>
<evidence type="ECO:0000256" key="1">
    <source>
        <dbReference type="ARBA" id="ARBA00004604"/>
    </source>
</evidence>
<feature type="region of interest" description="Disordered" evidence="8">
    <location>
        <begin position="374"/>
        <end position="394"/>
    </location>
</feature>
<dbReference type="InterPro" id="IPR006141">
    <property type="entry name" value="Intein_N"/>
</dbReference>
<dbReference type="HAMAP" id="MF_01547">
    <property type="entry name" value="RNA_methyltr_E"/>
    <property type="match status" value="1"/>
</dbReference>
<evidence type="ECO:0000256" key="7">
    <source>
        <dbReference type="ARBA" id="ARBA00023242"/>
    </source>
</evidence>
<evidence type="ECO:0000256" key="4">
    <source>
        <dbReference type="ARBA" id="ARBA00022603"/>
    </source>
</evidence>
<feature type="domain" description="Ribosomal RNA methyltransferase FtsJ" evidence="9">
    <location>
        <begin position="23"/>
        <end position="203"/>
    </location>
</feature>
<evidence type="ECO:0000256" key="5">
    <source>
        <dbReference type="ARBA" id="ARBA00022679"/>
    </source>
</evidence>
<evidence type="ECO:0000256" key="6">
    <source>
        <dbReference type="ARBA" id="ARBA00022691"/>
    </source>
</evidence>
<dbReference type="PANTHER" id="PTHR10920">
    <property type="entry name" value="RIBOSOMAL RNA METHYLTRANSFERASE"/>
    <property type="match status" value="1"/>
</dbReference>
<dbReference type="GO" id="GO:0016539">
    <property type="term" value="P:intein-mediated protein splicing"/>
    <property type="evidence" value="ECO:0007669"/>
    <property type="project" value="InterPro"/>
</dbReference>
<feature type="compositionally biased region" description="Acidic residues" evidence="8">
    <location>
        <begin position="374"/>
        <end position="389"/>
    </location>
</feature>
<keyword evidence="2" id="KW-0690">Ribosome biogenesis</keyword>
<comment type="caution">
    <text evidence="10">The sequence shown here is derived from an EMBL/GenBank/DDBJ whole genome shotgun (WGS) entry which is preliminary data.</text>
</comment>
<evidence type="ECO:0000256" key="3">
    <source>
        <dbReference type="ARBA" id="ARBA00022552"/>
    </source>
</evidence>
<keyword evidence="5" id="KW-0808">Transferase</keyword>
<keyword evidence="3" id="KW-0698">rRNA processing</keyword>
<dbReference type="PANTHER" id="PTHR10920:SF13">
    <property type="entry name" value="PRE-RRNA 2'-O-RIBOSE RNA METHYLTRANSFERASE FTSJ3"/>
    <property type="match status" value="1"/>
</dbReference>
<keyword evidence="6" id="KW-0949">S-adenosyl-L-methionine</keyword>
<dbReference type="Proteomes" id="UP000014978">
    <property type="component" value="Unassembled WGS sequence"/>
</dbReference>
<proteinExistence type="inferred from homology"/>
<sequence>MGRKKLGKNRLDKYYHMAKEHGFRSRSAYKLFQLNEKFHFLENCTTLLDLCAAPGGWMQVAEKEIKSPRNSQPMILGVDLHPIRSLPISKSIVGDITTESCYRDIKQFFGNNKIDVILHDGAPNVGSNWEKDAYVQNDLALNALKLATKLLIPGGVFLTKVFRSKDYLSLLYVFNQLFDKVESTKPLSSRSESAEIFIFCGGFKKLDKIDESFFDSNKILNSDTIDENEKTYKKLTFDELLFSANPIQLIKNNSSITFTEEHKIYFDVFDEETRILLKDCQAICDTDIKKILRKRDKVIKRIDTQTKVEDKKVVVSTENKLKKIENILKKKERDEKKEKEYKMLRMARSKIFEEDSAETEDEENINDVEEEIEFKEENNSELEESDSESFDISSDDKKCLAELKEDPVSFKENTVGRYTLSKEDYKNLPDFYKEEEKENKKKSTLFNDECNPELFKKVPKKQIEVMGRKMKRALKFNTQMENEDKVVERPLRIGMKKQKKQKKLVVQRKGKNLQKQNGRIKVVDKRMKKDIRKRKR</sequence>
<evidence type="ECO:0000256" key="2">
    <source>
        <dbReference type="ARBA" id="ARBA00022517"/>
    </source>
</evidence>
<accession>S7XVN4</accession>
<dbReference type="FunCoup" id="S7XVN4">
    <property type="interactions" value="214"/>
</dbReference>
<protein>
    <submittedName>
        <fullName evidence="10">FtsJ, 23S rRNA methylase</fullName>
    </submittedName>
</protein>
<dbReference type="InterPro" id="IPR015507">
    <property type="entry name" value="rRNA-MeTfrase_E"/>
</dbReference>
<evidence type="ECO:0000259" key="9">
    <source>
        <dbReference type="Pfam" id="PF01728"/>
    </source>
</evidence>
<evidence type="ECO:0000256" key="8">
    <source>
        <dbReference type="SAM" id="MobiDB-lite"/>
    </source>
</evidence>
<dbReference type="GO" id="GO:0016435">
    <property type="term" value="F:rRNA (guanine) methyltransferase activity"/>
    <property type="evidence" value="ECO:0007669"/>
    <property type="project" value="TreeGrafter"/>
</dbReference>
<dbReference type="HOGENOM" id="CLU_009422_8_2_1"/>
<dbReference type="VEuPathDB" id="MicrosporidiaDB:SLOPH_2684"/>
<dbReference type="InterPro" id="IPR002877">
    <property type="entry name" value="RNA_MeTrfase_FtsJ_dom"/>
</dbReference>
<feature type="region of interest" description="Disordered" evidence="8">
    <location>
        <begin position="496"/>
        <end position="519"/>
    </location>
</feature>
<gene>
    <name evidence="10" type="ORF">SLOPH_2684</name>
</gene>
<dbReference type="SUPFAM" id="SSF53335">
    <property type="entry name" value="S-adenosyl-L-methionine-dependent methyltransferases"/>
    <property type="match status" value="1"/>
</dbReference>
<reference evidence="11" key="1">
    <citation type="journal article" date="2013" name="PLoS Genet.">
        <title>The genome of Spraguea lophii and the basis of host-microsporidian interactions.</title>
        <authorList>
            <person name="Campbell S.E."/>
            <person name="Williams T.A."/>
            <person name="Yousuf A."/>
            <person name="Soanes D.M."/>
            <person name="Paszkiewicz K.H."/>
            <person name="Williams B.A.P."/>
        </authorList>
    </citation>
    <scope>NUCLEOTIDE SEQUENCE [LARGE SCALE GENOMIC DNA]</scope>
    <source>
        <strain evidence="11">42_110</strain>
    </source>
</reference>
<dbReference type="STRING" id="1358809.S7XVN4"/>
<keyword evidence="4 10" id="KW-0489">Methyltransferase</keyword>
<dbReference type="GO" id="GO:0030687">
    <property type="term" value="C:preribosome, large subunit precursor"/>
    <property type="evidence" value="ECO:0007669"/>
    <property type="project" value="TreeGrafter"/>
</dbReference>
<feature type="compositionally biased region" description="Basic residues" evidence="8">
    <location>
        <begin position="496"/>
        <end position="512"/>
    </location>
</feature>
<dbReference type="InterPro" id="IPR029063">
    <property type="entry name" value="SAM-dependent_MTases_sf"/>
</dbReference>
<keyword evidence="7" id="KW-0539">Nucleus</keyword>
<evidence type="ECO:0000313" key="10">
    <source>
        <dbReference type="EMBL" id="EPR79958.1"/>
    </source>
</evidence>
<dbReference type="Pfam" id="PF01728">
    <property type="entry name" value="FtsJ"/>
    <property type="match status" value="1"/>
</dbReference>